<keyword evidence="1" id="KW-1133">Transmembrane helix</keyword>
<keyword evidence="3" id="KW-1185">Reference proteome</keyword>
<feature type="transmembrane region" description="Helical" evidence="1">
    <location>
        <begin position="379"/>
        <end position="400"/>
    </location>
</feature>
<feature type="transmembrane region" description="Helical" evidence="1">
    <location>
        <begin position="25"/>
        <end position="45"/>
    </location>
</feature>
<feature type="transmembrane region" description="Helical" evidence="1">
    <location>
        <begin position="482"/>
        <end position="502"/>
    </location>
</feature>
<accession>A0ABN2RNT9</accession>
<name>A0ABN2RNT9_9MICO</name>
<evidence type="ECO:0000256" key="1">
    <source>
        <dbReference type="SAM" id="Phobius"/>
    </source>
</evidence>
<feature type="transmembrane region" description="Helical" evidence="1">
    <location>
        <begin position="99"/>
        <end position="127"/>
    </location>
</feature>
<feature type="transmembrane region" description="Helical" evidence="1">
    <location>
        <begin position="304"/>
        <end position="323"/>
    </location>
</feature>
<feature type="transmembrane region" description="Helical" evidence="1">
    <location>
        <begin position="171"/>
        <end position="193"/>
    </location>
</feature>
<keyword evidence="1" id="KW-0472">Membrane</keyword>
<feature type="transmembrane region" description="Helical" evidence="1">
    <location>
        <begin position="57"/>
        <end position="79"/>
    </location>
</feature>
<keyword evidence="1" id="KW-0812">Transmembrane</keyword>
<evidence type="ECO:0000313" key="2">
    <source>
        <dbReference type="EMBL" id="GAA1972359.1"/>
    </source>
</evidence>
<dbReference type="RefSeq" id="WP_344059139.1">
    <property type="nucleotide sequence ID" value="NZ_BAAAPU010000003.1"/>
</dbReference>
<dbReference type="EMBL" id="BAAAPU010000003">
    <property type="protein sequence ID" value="GAA1972359.1"/>
    <property type="molecule type" value="Genomic_DNA"/>
</dbReference>
<proteinExistence type="predicted"/>
<feature type="transmembrane region" description="Helical" evidence="1">
    <location>
        <begin position="134"/>
        <end position="151"/>
    </location>
</feature>
<protein>
    <submittedName>
        <fullName evidence="2">Transporter</fullName>
    </submittedName>
</protein>
<organism evidence="2 3">
    <name type="scientific">Terrabacter lapilli</name>
    <dbReference type="NCBI Taxonomy" id="436231"/>
    <lineage>
        <taxon>Bacteria</taxon>
        <taxon>Bacillati</taxon>
        <taxon>Actinomycetota</taxon>
        <taxon>Actinomycetes</taxon>
        <taxon>Micrococcales</taxon>
        <taxon>Intrasporangiaceae</taxon>
        <taxon>Terrabacter</taxon>
    </lineage>
</organism>
<sequence>MVAHLVRLKLSLLRNVFRRSRAQTIGAVVGVAYFAVLVTGLAIIIASFRGSLDEARVVIPLAGAAGIVLWTVVPLFSFGSDPTLDPGRFATFAVPHRDLAVGLVVAALVGLPALASMVLCAGVVVAWSQTPASTLVGIVSTAIGLLTAIVTSRWLSAVLTQAISSRRGRDAVAVLGLLLLVVVGPVVSVAANLGDDLGHLAAGAASIVGWSPLGWAWAAPGDVAAGSALTGAVRLVLAAGLLAVVFRLWSRALRREVDDPRAVSRSDSGASAGDDLGLLARLPDSPAGAVGARVLTYWRRDPRFQISMAMTPIVPFALLIPFYTGHGTWPPLLMGPLVAFLLGWSGHNAVSYESDALWLHIVSGTTGRDDRRGRLLPDLMLGAVLVPVHSLIGVGVAGRWDLLPAALGVAVALLGGGYAVSSVMNIALPYPVPESGESPFSAPPGAAGIALAGQSMASIGTLALASPVLLLGWLSWQGSQAAAWAAAPAGVALGCAVARGGVAVGARLYDRRAPELLSSLRRG</sequence>
<feature type="transmembrane region" description="Helical" evidence="1">
    <location>
        <begin position="406"/>
        <end position="428"/>
    </location>
</feature>
<reference evidence="2 3" key="1">
    <citation type="journal article" date="2019" name="Int. J. Syst. Evol. Microbiol.">
        <title>The Global Catalogue of Microorganisms (GCM) 10K type strain sequencing project: providing services to taxonomists for standard genome sequencing and annotation.</title>
        <authorList>
            <consortium name="The Broad Institute Genomics Platform"/>
            <consortium name="The Broad Institute Genome Sequencing Center for Infectious Disease"/>
            <person name="Wu L."/>
            <person name="Ma J."/>
        </authorList>
    </citation>
    <scope>NUCLEOTIDE SEQUENCE [LARGE SCALE GENOMIC DNA]</scope>
    <source>
        <strain evidence="2 3">JCM 15628</strain>
    </source>
</reference>
<feature type="transmembrane region" description="Helical" evidence="1">
    <location>
        <begin position="224"/>
        <end position="246"/>
    </location>
</feature>
<comment type="caution">
    <text evidence="2">The sequence shown here is derived from an EMBL/GenBank/DDBJ whole genome shotgun (WGS) entry which is preliminary data.</text>
</comment>
<dbReference type="Proteomes" id="UP001500013">
    <property type="component" value="Unassembled WGS sequence"/>
</dbReference>
<gene>
    <name evidence="2" type="ORF">GCM10009817_10630</name>
</gene>
<evidence type="ECO:0000313" key="3">
    <source>
        <dbReference type="Proteomes" id="UP001500013"/>
    </source>
</evidence>